<keyword evidence="2" id="KW-1185">Reference proteome</keyword>
<dbReference type="EMBL" id="JAZHXJ010001227">
    <property type="protein sequence ID" value="KAL1845161.1"/>
    <property type="molecule type" value="Genomic_DNA"/>
</dbReference>
<organism evidence="1 2">
    <name type="scientific">Phialemonium thermophilum</name>
    <dbReference type="NCBI Taxonomy" id="223376"/>
    <lineage>
        <taxon>Eukaryota</taxon>
        <taxon>Fungi</taxon>
        <taxon>Dikarya</taxon>
        <taxon>Ascomycota</taxon>
        <taxon>Pezizomycotina</taxon>
        <taxon>Sordariomycetes</taxon>
        <taxon>Sordariomycetidae</taxon>
        <taxon>Cephalothecales</taxon>
        <taxon>Cephalothecaceae</taxon>
        <taxon>Phialemonium</taxon>
    </lineage>
</organism>
<gene>
    <name evidence="1" type="ORF">VTK73DRAFT_1003</name>
</gene>
<accession>A0ABR3VU34</accession>
<evidence type="ECO:0000313" key="2">
    <source>
        <dbReference type="Proteomes" id="UP001586593"/>
    </source>
</evidence>
<proteinExistence type="predicted"/>
<sequence>MSAATASSLAWVREARMSRAGFCDATLTAVAPPIPLGPTPVIRTGRDGVSACVLRPNSGWDVMLGVLVSRNLEIYGLADQKQELSRTWLSSYL</sequence>
<reference evidence="1 2" key="1">
    <citation type="journal article" date="2024" name="Commun. Biol.">
        <title>Comparative genomic analysis of thermophilic fungi reveals convergent evolutionary adaptations and gene losses.</title>
        <authorList>
            <person name="Steindorff A.S."/>
            <person name="Aguilar-Pontes M.V."/>
            <person name="Robinson A.J."/>
            <person name="Andreopoulos B."/>
            <person name="LaButti K."/>
            <person name="Kuo A."/>
            <person name="Mondo S."/>
            <person name="Riley R."/>
            <person name="Otillar R."/>
            <person name="Haridas S."/>
            <person name="Lipzen A."/>
            <person name="Grimwood J."/>
            <person name="Schmutz J."/>
            <person name="Clum A."/>
            <person name="Reid I.D."/>
            <person name="Moisan M.C."/>
            <person name="Butler G."/>
            <person name="Nguyen T.T.M."/>
            <person name="Dewar K."/>
            <person name="Conant G."/>
            <person name="Drula E."/>
            <person name="Henrissat B."/>
            <person name="Hansel C."/>
            <person name="Singer S."/>
            <person name="Hutchinson M.I."/>
            <person name="de Vries R.P."/>
            <person name="Natvig D.O."/>
            <person name="Powell A.J."/>
            <person name="Tsang A."/>
            <person name="Grigoriev I.V."/>
        </authorList>
    </citation>
    <scope>NUCLEOTIDE SEQUENCE [LARGE SCALE GENOMIC DNA]</scope>
    <source>
        <strain evidence="1 2">ATCC 24622</strain>
    </source>
</reference>
<name>A0ABR3VU34_9PEZI</name>
<dbReference type="Proteomes" id="UP001586593">
    <property type="component" value="Unassembled WGS sequence"/>
</dbReference>
<evidence type="ECO:0000313" key="1">
    <source>
        <dbReference type="EMBL" id="KAL1845161.1"/>
    </source>
</evidence>
<protein>
    <submittedName>
        <fullName evidence="1">Uncharacterized protein</fullName>
    </submittedName>
</protein>
<comment type="caution">
    <text evidence="1">The sequence shown here is derived from an EMBL/GenBank/DDBJ whole genome shotgun (WGS) entry which is preliminary data.</text>
</comment>